<dbReference type="NCBIfam" id="TIGR00121">
    <property type="entry name" value="birA_ligase"/>
    <property type="match status" value="1"/>
</dbReference>
<dbReference type="Proteomes" id="UP000326061">
    <property type="component" value="Chromosome"/>
</dbReference>
<dbReference type="EMBL" id="CP041166">
    <property type="protein sequence ID" value="QFR43588.1"/>
    <property type="molecule type" value="Genomic_DNA"/>
</dbReference>
<dbReference type="Pfam" id="PF03099">
    <property type="entry name" value="BPL_LplA_LipB"/>
    <property type="match status" value="1"/>
</dbReference>
<keyword evidence="1 3" id="KW-0436">Ligase</keyword>
<dbReference type="GO" id="GO:0005737">
    <property type="term" value="C:cytoplasm"/>
    <property type="evidence" value="ECO:0007669"/>
    <property type="project" value="TreeGrafter"/>
</dbReference>
<organism evidence="3 4">
    <name type="scientific">Sulfurimonas xiamenensis</name>
    <dbReference type="NCBI Taxonomy" id="2590021"/>
    <lineage>
        <taxon>Bacteria</taxon>
        <taxon>Pseudomonadati</taxon>
        <taxon>Campylobacterota</taxon>
        <taxon>Epsilonproteobacteria</taxon>
        <taxon>Campylobacterales</taxon>
        <taxon>Sulfurimonadaceae</taxon>
        <taxon>Sulfurimonas</taxon>
    </lineage>
</organism>
<dbReference type="RefSeq" id="WP_152299651.1">
    <property type="nucleotide sequence ID" value="NZ_CP041166.1"/>
</dbReference>
<evidence type="ECO:0000256" key="1">
    <source>
        <dbReference type="ARBA" id="ARBA00022598"/>
    </source>
</evidence>
<protein>
    <submittedName>
        <fullName evidence="3">Biotin--[acetyl-CoA-carboxylase] ligase</fullName>
        <ecNumber evidence="3">6.3.4.15</ecNumber>
    </submittedName>
</protein>
<dbReference type="InterPro" id="IPR045864">
    <property type="entry name" value="aa-tRNA-synth_II/BPL/LPL"/>
</dbReference>
<reference evidence="4" key="1">
    <citation type="submission" date="2019-06" db="EMBL/GenBank/DDBJ databases">
        <title>Sulfurimonas gotlandica sp. nov., a chemoautotrophic and psychrotolerant epsilonproteobacterium isolated from a pelagic redoxcline, and an emended description of the genus Sulfurimonas.</title>
        <authorList>
            <person name="Wang S."/>
            <person name="Jiang L."/>
            <person name="Shao Z."/>
        </authorList>
    </citation>
    <scope>NUCLEOTIDE SEQUENCE [LARGE SCALE GENOMIC DNA]</scope>
    <source>
        <strain evidence="4">1-1N</strain>
    </source>
</reference>
<dbReference type="Gene3D" id="3.30.930.10">
    <property type="entry name" value="Bira Bifunctional Protein, Domain 2"/>
    <property type="match status" value="1"/>
</dbReference>
<proteinExistence type="predicted"/>
<dbReference type="AlphaFoldDB" id="A0AAJ4A4F5"/>
<name>A0AAJ4A4F5_9BACT</name>
<dbReference type="EC" id="6.3.4.15" evidence="3"/>
<evidence type="ECO:0000259" key="2">
    <source>
        <dbReference type="PROSITE" id="PS51733"/>
    </source>
</evidence>
<evidence type="ECO:0000313" key="4">
    <source>
        <dbReference type="Proteomes" id="UP000326061"/>
    </source>
</evidence>
<evidence type="ECO:0000313" key="3">
    <source>
        <dbReference type="EMBL" id="QFR43588.1"/>
    </source>
</evidence>
<dbReference type="SUPFAM" id="SSF55681">
    <property type="entry name" value="Class II aaRS and biotin synthetases"/>
    <property type="match status" value="1"/>
</dbReference>
<dbReference type="GO" id="GO:0004077">
    <property type="term" value="F:biotin--[biotin carboxyl-carrier protein] ligase activity"/>
    <property type="evidence" value="ECO:0007669"/>
    <property type="project" value="UniProtKB-EC"/>
</dbReference>
<dbReference type="InterPro" id="IPR004143">
    <property type="entry name" value="BPL_LPL_catalytic"/>
</dbReference>
<dbReference type="InterPro" id="IPR004408">
    <property type="entry name" value="Biotin_CoA_COase_ligase"/>
</dbReference>
<dbReference type="PANTHER" id="PTHR12835:SF5">
    <property type="entry name" value="BIOTIN--PROTEIN LIGASE"/>
    <property type="match status" value="1"/>
</dbReference>
<dbReference type="PANTHER" id="PTHR12835">
    <property type="entry name" value="BIOTIN PROTEIN LIGASE"/>
    <property type="match status" value="1"/>
</dbReference>
<dbReference type="NCBIfam" id="NF006294">
    <property type="entry name" value="PRK08477.1"/>
    <property type="match status" value="1"/>
</dbReference>
<feature type="domain" description="BPL/LPL catalytic" evidence="2">
    <location>
        <begin position="1"/>
        <end position="180"/>
    </location>
</feature>
<gene>
    <name evidence="3" type="ORF">FJR47_06560</name>
</gene>
<sequence>MQILYLESVDSTQKYLKELIQNNKISPPYAVVANFQTAGIGSRGNSWSEGRDNLFLSFALSLQDLPKDLKLESASIYFSYILKETLKEFGSKVWLKWPNDFYIKNKKAGGMITNIIKESLVCGVGLNITEAPESFEKLDIKVNREKLIERYFINIKKKSSWKQVFSKYKLEFYRNQNFYTHDKNLRISLEDASLQSDGSVVINGERIYSLR</sequence>
<accession>A0AAJ4A4F5</accession>
<dbReference type="PROSITE" id="PS51733">
    <property type="entry name" value="BPL_LPL_CATALYTIC"/>
    <property type="match status" value="1"/>
</dbReference>
<dbReference type="KEGG" id="suln:FJR47_06560"/>
<keyword evidence="4" id="KW-1185">Reference proteome</keyword>